<proteinExistence type="predicted"/>
<evidence type="ECO:0000259" key="2">
    <source>
        <dbReference type="SMART" id="SM00829"/>
    </source>
</evidence>
<dbReference type="RefSeq" id="WP_148749496.1">
    <property type="nucleotide sequence ID" value="NZ_VSSR01000008.1"/>
</dbReference>
<sequence>MRAAYITGYGDNSVVSYGEVGDPVPGADEALLEVRAAGANPVEVAMRQGLFHAAFPFTFPQVMGYDVAGVVVSAPPGGAFKAGDEVYARLPNRRPGAYAERAAAPLNLLAHKPRTLSFEEAASLPTVALTTWQAFVERARLKAGESILIQAGAGGVGAFAIQLAKHLGAYVVATGGPDSQTFMAGLGADRTIDYTTESFEAAGPFDVVYDGVCGPLTERGIDTLREGGRYVGLVRTADAQSYREIGFPPPVAEQASAAVRPFIERAAARKAEFHGPLTRPDGAQLAEIAALIDTGAIRASVSAVYGLDQLAAAYQILAGRHTRGKLVIVP</sequence>
<dbReference type="EMBL" id="VSSR01000008">
    <property type="protein sequence ID" value="TYL87318.1"/>
    <property type="molecule type" value="Genomic_DNA"/>
</dbReference>
<dbReference type="Gene3D" id="3.40.50.720">
    <property type="entry name" value="NAD(P)-binding Rossmann-like Domain"/>
    <property type="match status" value="1"/>
</dbReference>
<dbReference type="SMART" id="SM00829">
    <property type="entry name" value="PKS_ER"/>
    <property type="match status" value="1"/>
</dbReference>
<dbReference type="Proteomes" id="UP000324853">
    <property type="component" value="Unassembled WGS sequence"/>
</dbReference>
<evidence type="ECO:0000313" key="3">
    <source>
        <dbReference type="EMBL" id="TYL87318.1"/>
    </source>
</evidence>
<dbReference type="InterPro" id="IPR050700">
    <property type="entry name" value="YIM1/Zinc_Alcohol_DH_Fams"/>
</dbReference>
<organism evidence="3 4">
    <name type="scientific">Bradyrhizobium cytisi</name>
    <dbReference type="NCBI Taxonomy" id="515489"/>
    <lineage>
        <taxon>Bacteria</taxon>
        <taxon>Pseudomonadati</taxon>
        <taxon>Pseudomonadota</taxon>
        <taxon>Alphaproteobacteria</taxon>
        <taxon>Hyphomicrobiales</taxon>
        <taxon>Nitrobacteraceae</taxon>
        <taxon>Bradyrhizobium</taxon>
    </lineage>
</organism>
<dbReference type="PANTHER" id="PTHR11695">
    <property type="entry name" value="ALCOHOL DEHYDROGENASE RELATED"/>
    <property type="match status" value="1"/>
</dbReference>
<dbReference type="PANTHER" id="PTHR11695:SF294">
    <property type="entry name" value="RETICULON-4-INTERACTING PROTEIN 1, MITOCHONDRIAL"/>
    <property type="match status" value="1"/>
</dbReference>
<dbReference type="Pfam" id="PF08240">
    <property type="entry name" value="ADH_N"/>
    <property type="match status" value="1"/>
</dbReference>
<protein>
    <submittedName>
        <fullName evidence="3">NADP-dependent oxidoreductase</fullName>
    </submittedName>
</protein>
<dbReference type="InterPro" id="IPR011032">
    <property type="entry name" value="GroES-like_sf"/>
</dbReference>
<comment type="caution">
    <text evidence="3">The sequence shown here is derived from an EMBL/GenBank/DDBJ whole genome shotgun (WGS) entry which is preliminary data.</text>
</comment>
<dbReference type="GO" id="GO:0016491">
    <property type="term" value="F:oxidoreductase activity"/>
    <property type="evidence" value="ECO:0007669"/>
    <property type="project" value="UniProtKB-KW"/>
</dbReference>
<evidence type="ECO:0000313" key="4">
    <source>
        <dbReference type="Proteomes" id="UP000324853"/>
    </source>
</evidence>
<dbReference type="SUPFAM" id="SSF50129">
    <property type="entry name" value="GroES-like"/>
    <property type="match status" value="1"/>
</dbReference>
<dbReference type="SUPFAM" id="SSF51735">
    <property type="entry name" value="NAD(P)-binding Rossmann-fold domains"/>
    <property type="match status" value="1"/>
</dbReference>
<dbReference type="Pfam" id="PF13602">
    <property type="entry name" value="ADH_zinc_N_2"/>
    <property type="match status" value="1"/>
</dbReference>
<dbReference type="GO" id="GO:0008270">
    <property type="term" value="F:zinc ion binding"/>
    <property type="evidence" value="ECO:0007669"/>
    <property type="project" value="InterPro"/>
</dbReference>
<reference evidence="3 4" key="1">
    <citation type="submission" date="2019-08" db="EMBL/GenBank/DDBJ databases">
        <title>Bradyrhizobium hipponensis sp. nov., a rhizobium isolated from a Lupinus angustifolius root nodule in Tunisia.</title>
        <authorList>
            <person name="Off K."/>
            <person name="Rejili M."/>
            <person name="Mars M."/>
            <person name="Brachmann A."/>
            <person name="Marin M."/>
        </authorList>
    </citation>
    <scope>NUCLEOTIDE SEQUENCE [LARGE SCALE GENOMIC DNA]</scope>
    <source>
        <strain evidence="3 4">CTAW11</strain>
    </source>
</reference>
<dbReference type="OrthoDB" id="9785812at2"/>
<feature type="domain" description="Enoyl reductase (ER)" evidence="2">
    <location>
        <begin position="10"/>
        <end position="328"/>
    </location>
</feature>
<dbReference type="InterPro" id="IPR013154">
    <property type="entry name" value="ADH-like_N"/>
</dbReference>
<dbReference type="InterPro" id="IPR020843">
    <property type="entry name" value="ER"/>
</dbReference>
<accession>A0A5S4XD04</accession>
<dbReference type="CDD" id="cd05289">
    <property type="entry name" value="MDR_like_2"/>
    <property type="match status" value="1"/>
</dbReference>
<dbReference type="AlphaFoldDB" id="A0A5S4XD04"/>
<keyword evidence="1" id="KW-0560">Oxidoreductase</keyword>
<dbReference type="Gene3D" id="3.90.180.10">
    <property type="entry name" value="Medium-chain alcohol dehydrogenases, catalytic domain"/>
    <property type="match status" value="1"/>
</dbReference>
<name>A0A5S4XD04_9BRAD</name>
<dbReference type="InterPro" id="IPR036291">
    <property type="entry name" value="NAD(P)-bd_dom_sf"/>
</dbReference>
<evidence type="ECO:0000256" key="1">
    <source>
        <dbReference type="ARBA" id="ARBA00023002"/>
    </source>
</evidence>
<keyword evidence="4" id="KW-1185">Reference proteome</keyword>
<gene>
    <name evidence="3" type="ORF">FXB38_04100</name>
</gene>
<dbReference type="PROSITE" id="PS01162">
    <property type="entry name" value="QOR_ZETA_CRYSTAL"/>
    <property type="match status" value="1"/>
</dbReference>
<dbReference type="InterPro" id="IPR002364">
    <property type="entry name" value="Quin_OxRdtase/zeta-crystal_CS"/>
</dbReference>